<accession>A0A2K3JUL4</accession>
<gene>
    <name evidence="1" type="ORF">L195_g050549</name>
</gene>
<comment type="caution">
    <text evidence="1">The sequence shown here is derived from an EMBL/GenBank/DDBJ whole genome shotgun (WGS) entry which is preliminary data.</text>
</comment>
<sequence>MLLMTTSKNHHMLQLFSIVYLGSDYRGRLTIAVKRMEALQAWRSWGAKALGYDDLGRLITAVRRKVVLLR</sequence>
<dbReference type="AlphaFoldDB" id="A0A2K3JUL4"/>
<organism evidence="1 2">
    <name type="scientific">Trifolium pratense</name>
    <name type="common">Red clover</name>
    <dbReference type="NCBI Taxonomy" id="57577"/>
    <lineage>
        <taxon>Eukaryota</taxon>
        <taxon>Viridiplantae</taxon>
        <taxon>Streptophyta</taxon>
        <taxon>Embryophyta</taxon>
        <taxon>Tracheophyta</taxon>
        <taxon>Spermatophyta</taxon>
        <taxon>Magnoliopsida</taxon>
        <taxon>eudicotyledons</taxon>
        <taxon>Gunneridae</taxon>
        <taxon>Pentapetalae</taxon>
        <taxon>rosids</taxon>
        <taxon>fabids</taxon>
        <taxon>Fabales</taxon>
        <taxon>Fabaceae</taxon>
        <taxon>Papilionoideae</taxon>
        <taxon>50 kb inversion clade</taxon>
        <taxon>NPAAA clade</taxon>
        <taxon>Hologalegina</taxon>
        <taxon>IRL clade</taxon>
        <taxon>Trifolieae</taxon>
        <taxon>Trifolium</taxon>
    </lineage>
</organism>
<reference evidence="1 2" key="1">
    <citation type="journal article" date="2014" name="Am. J. Bot.">
        <title>Genome assembly and annotation for red clover (Trifolium pratense; Fabaceae).</title>
        <authorList>
            <person name="Istvanek J."/>
            <person name="Jaros M."/>
            <person name="Krenek A."/>
            <person name="Repkova J."/>
        </authorList>
    </citation>
    <scope>NUCLEOTIDE SEQUENCE [LARGE SCALE GENOMIC DNA]</scope>
    <source>
        <strain evidence="2">cv. Tatra</strain>
        <tissue evidence="1">Young leaves</tissue>
    </source>
</reference>
<protein>
    <submittedName>
        <fullName evidence="1">Uncharacterized protein</fullName>
    </submittedName>
</protein>
<name>A0A2K3JUL4_TRIPR</name>
<dbReference type="EMBL" id="ASHM01077055">
    <property type="protein sequence ID" value="PNX57725.1"/>
    <property type="molecule type" value="Genomic_DNA"/>
</dbReference>
<reference evidence="1 2" key="2">
    <citation type="journal article" date="2017" name="Front. Plant Sci.">
        <title>Gene Classification and Mining of Molecular Markers Useful in Red Clover (Trifolium pratense) Breeding.</title>
        <authorList>
            <person name="Istvanek J."/>
            <person name="Dluhosova J."/>
            <person name="Dluhos P."/>
            <person name="Patkova L."/>
            <person name="Nedelnik J."/>
            <person name="Repkova J."/>
        </authorList>
    </citation>
    <scope>NUCLEOTIDE SEQUENCE [LARGE SCALE GENOMIC DNA]</scope>
    <source>
        <strain evidence="2">cv. Tatra</strain>
        <tissue evidence="1">Young leaves</tissue>
    </source>
</reference>
<dbReference type="Proteomes" id="UP000236291">
    <property type="component" value="Unassembled WGS sequence"/>
</dbReference>
<evidence type="ECO:0000313" key="2">
    <source>
        <dbReference type="Proteomes" id="UP000236291"/>
    </source>
</evidence>
<evidence type="ECO:0000313" key="1">
    <source>
        <dbReference type="EMBL" id="PNX57725.1"/>
    </source>
</evidence>
<proteinExistence type="predicted"/>